<dbReference type="SUPFAM" id="SSF52980">
    <property type="entry name" value="Restriction endonuclease-like"/>
    <property type="match status" value="1"/>
</dbReference>
<dbReference type="InterPro" id="IPR047216">
    <property type="entry name" value="Endonuclease_DUF559_bact"/>
</dbReference>
<comment type="caution">
    <text evidence="2">The sequence shown here is derived from an EMBL/GenBank/DDBJ whole genome shotgun (WGS) entry which is preliminary data.</text>
</comment>
<name>A0A1G2P527_9BACT</name>
<dbReference type="Gene3D" id="3.40.960.10">
    <property type="entry name" value="VSR Endonuclease"/>
    <property type="match status" value="1"/>
</dbReference>
<dbReference type="Pfam" id="PF04480">
    <property type="entry name" value="DUF559"/>
    <property type="match status" value="1"/>
</dbReference>
<sequence>MKEKISNIAILKNKRQVLRKEMTPQEIILWSRIKNKQLGFKFRRQHSLGKYIVDFYCSEKNLVLEIDGSQHADQENYDNARTDFFENRGLKVLRFWNNEINTNINGVIMKIREALE</sequence>
<dbReference type="EMBL" id="MHSK01000006">
    <property type="protein sequence ID" value="OHA42809.1"/>
    <property type="molecule type" value="Genomic_DNA"/>
</dbReference>
<dbReference type="AlphaFoldDB" id="A0A1G2P527"/>
<dbReference type="PANTHER" id="PTHR38590:SF1">
    <property type="entry name" value="BLL0828 PROTEIN"/>
    <property type="match status" value="1"/>
</dbReference>
<proteinExistence type="predicted"/>
<feature type="domain" description="DUF559" evidence="1">
    <location>
        <begin position="12"/>
        <end position="115"/>
    </location>
</feature>
<dbReference type="InterPro" id="IPR011335">
    <property type="entry name" value="Restrct_endonuc-II-like"/>
</dbReference>
<evidence type="ECO:0000313" key="3">
    <source>
        <dbReference type="Proteomes" id="UP000177269"/>
    </source>
</evidence>
<accession>A0A1G2P527</accession>
<gene>
    <name evidence="2" type="ORF">A3G52_03330</name>
</gene>
<reference evidence="2 3" key="1">
    <citation type="journal article" date="2016" name="Nat. Commun.">
        <title>Thousands of microbial genomes shed light on interconnected biogeochemical processes in an aquifer system.</title>
        <authorList>
            <person name="Anantharaman K."/>
            <person name="Brown C.T."/>
            <person name="Hug L.A."/>
            <person name="Sharon I."/>
            <person name="Castelle C.J."/>
            <person name="Probst A.J."/>
            <person name="Thomas B.C."/>
            <person name="Singh A."/>
            <person name="Wilkins M.J."/>
            <person name="Karaoz U."/>
            <person name="Brodie E.L."/>
            <person name="Williams K.H."/>
            <person name="Hubbard S.S."/>
            <person name="Banfield J.F."/>
        </authorList>
    </citation>
    <scope>NUCLEOTIDE SEQUENCE [LARGE SCALE GENOMIC DNA]</scope>
</reference>
<dbReference type="Proteomes" id="UP000177269">
    <property type="component" value="Unassembled WGS sequence"/>
</dbReference>
<evidence type="ECO:0000313" key="2">
    <source>
        <dbReference type="EMBL" id="OHA42809.1"/>
    </source>
</evidence>
<dbReference type="InterPro" id="IPR007569">
    <property type="entry name" value="DUF559"/>
</dbReference>
<evidence type="ECO:0000259" key="1">
    <source>
        <dbReference type="Pfam" id="PF04480"/>
    </source>
</evidence>
<organism evidence="2 3">
    <name type="scientific">Candidatus Taylorbacteria bacterium RIFCSPLOWO2_12_FULL_43_20</name>
    <dbReference type="NCBI Taxonomy" id="1802332"/>
    <lineage>
        <taxon>Bacteria</taxon>
        <taxon>Candidatus Tayloriibacteriota</taxon>
    </lineage>
</organism>
<protein>
    <recommendedName>
        <fullName evidence="1">DUF559 domain-containing protein</fullName>
    </recommendedName>
</protein>
<dbReference type="CDD" id="cd01038">
    <property type="entry name" value="Endonuclease_DUF559"/>
    <property type="match status" value="1"/>
</dbReference>
<dbReference type="PANTHER" id="PTHR38590">
    <property type="entry name" value="BLL0828 PROTEIN"/>
    <property type="match status" value="1"/>
</dbReference>